<protein>
    <recommendedName>
        <fullName evidence="3">Sulfotransferase family protein</fullName>
    </recommendedName>
</protein>
<dbReference type="RefSeq" id="WP_209362872.1">
    <property type="nucleotide sequence ID" value="NZ_JAGISH010000013.1"/>
</dbReference>
<dbReference type="SUPFAM" id="SSF52540">
    <property type="entry name" value="P-loop containing nucleoside triphosphate hydrolases"/>
    <property type="match status" value="1"/>
</dbReference>
<organism evidence="1 2">
    <name type="scientific">Sagittula salina</name>
    <dbReference type="NCBI Taxonomy" id="2820268"/>
    <lineage>
        <taxon>Bacteria</taxon>
        <taxon>Pseudomonadati</taxon>
        <taxon>Pseudomonadota</taxon>
        <taxon>Alphaproteobacteria</taxon>
        <taxon>Rhodobacterales</taxon>
        <taxon>Roseobacteraceae</taxon>
        <taxon>Sagittula</taxon>
    </lineage>
</organism>
<accession>A0A940MRG0</accession>
<dbReference type="InterPro" id="IPR040632">
    <property type="entry name" value="Sulfotransfer_4"/>
</dbReference>
<gene>
    <name evidence="1" type="ORF">J5474_18525</name>
</gene>
<dbReference type="InterPro" id="IPR027417">
    <property type="entry name" value="P-loop_NTPase"/>
</dbReference>
<comment type="caution">
    <text evidence="1">The sequence shown here is derived from an EMBL/GenBank/DDBJ whole genome shotgun (WGS) entry which is preliminary data.</text>
</comment>
<dbReference type="AlphaFoldDB" id="A0A940MRG0"/>
<dbReference type="Pfam" id="PF17784">
    <property type="entry name" value="Sulfotransfer_4"/>
    <property type="match status" value="1"/>
</dbReference>
<dbReference type="EMBL" id="JAGISH010000013">
    <property type="protein sequence ID" value="MBP0484470.1"/>
    <property type="molecule type" value="Genomic_DNA"/>
</dbReference>
<name>A0A940MRG0_9RHOB</name>
<sequence>MKRIFAVGPNKCGTNSINQFLEANGIPAMHWDKGRLARRIVSNASAGIDPLRGYEDYRGFTDIFSVSEELYLSPVLIFDILRRAYPDDIYVLNLRSFENWHRSRDNHRKGSPRPTITARLEALFGSDYDARTEYEAFARLKQNPPARFHVLDLEQEDAFETLAVFLEAQGFEICERAPRHANRTADLPRPGRLGRVLNRLRRGFRRA</sequence>
<evidence type="ECO:0008006" key="3">
    <source>
        <dbReference type="Google" id="ProtNLM"/>
    </source>
</evidence>
<evidence type="ECO:0000313" key="1">
    <source>
        <dbReference type="EMBL" id="MBP0484470.1"/>
    </source>
</evidence>
<keyword evidence="2" id="KW-1185">Reference proteome</keyword>
<proteinExistence type="predicted"/>
<dbReference type="Gene3D" id="3.40.50.300">
    <property type="entry name" value="P-loop containing nucleotide triphosphate hydrolases"/>
    <property type="match status" value="1"/>
</dbReference>
<evidence type="ECO:0000313" key="2">
    <source>
        <dbReference type="Proteomes" id="UP000675940"/>
    </source>
</evidence>
<reference evidence="1" key="1">
    <citation type="submission" date="2021-03" db="EMBL/GenBank/DDBJ databases">
        <title>Sagittula salina sp. nov. strain M10.9X isolated from the marine waste.</title>
        <authorList>
            <person name="Satari L."/>
            <person name="Molina-Menor E."/>
            <person name="Vidal-Verdu A."/>
            <person name="Pascual J."/>
            <person name="Pereto J."/>
            <person name="Porcar M."/>
        </authorList>
    </citation>
    <scope>NUCLEOTIDE SEQUENCE</scope>
    <source>
        <strain evidence="1">M10.9X</strain>
    </source>
</reference>
<dbReference type="Proteomes" id="UP000675940">
    <property type="component" value="Unassembled WGS sequence"/>
</dbReference>